<sequence>MARKTIVALYDQRSEAETVRRELLDAGFDDLTVDVVFDGGFGGANDGHGGLWSLLTGWGVPDGEAHDYAEAVRLGGALVVVSLTRVDAVERALAILEPDGARAGNLGPAAAAMRSVNTGAATAPPSTAVEAKRGETVRAGVYPAPDAEPGAPGERRIQP</sequence>
<evidence type="ECO:0000313" key="2">
    <source>
        <dbReference type="EMBL" id="MBP2293163.1"/>
    </source>
</evidence>
<feature type="compositionally biased region" description="Low complexity" evidence="1">
    <location>
        <begin position="143"/>
        <end position="152"/>
    </location>
</feature>
<evidence type="ECO:0000256" key="1">
    <source>
        <dbReference type="SAM" id="MobiDB-lite"/>
    </source>
</evidence>
<evidence type="ECO:0000313" key="3">
    <source>
        <dbReference type="Proteomes" id="UP000781958"/>
    </source>
</evidence>
<dbReference type="Proteomes" id="UP000781958">
    <property type="component" value="Unassembled WGS sequence"/>
</dbReference>
<gene>
    <name evidence="2" type="ORF">J2851_002945</name>
</gene>
<dbReference type="EMBL" id="JAGINP010000009">
    <property type="protein sequence ID" value="MBP2293163.1"/>
    <property type="molecule type" value="Genomic_DNA"/>
</dbReference>
<feature type="region of interest" description="Disordered" evidence="1">
    <location>
        <begin position="118"/>
        <end position="159"/>
    </location>
</feature>
<protein>
    <recommendedName>
        <fullName evidence="4">Heat induced stress protein YflT</fullName>
    </recommendedName>
</protein>
<comment type="caution">
    <text evidence="2">The sequence shown here is derived from an EMBL/GenBank/DDBJ whole genome shotgun (WGS) entry which is preliminary data.</text>
</comment>
<keyword evidence="3" id="KW-1185">Reference proteome</keyword>
<evidence type="ECO:0008006" key="4">
    <source>
        <dbReference type="Google" id="ProtNLM"/>
    </source>
</evidence>
<name>A0ABS4SKT0_9PROT</name>
<accession>A0ABS4SKT0</accession>
<dbReference type="RefSeq" id="WP_209767012.1">
    <property type="nucleotide sequence ID" value="NZ_JAGINP010000009.1"/>
</dbReference>
<reference evidence="2 3" key="1">
    <citation type="submission" date="2021-03" db="EMBL/GenBank/DDBJ databases">
        <title>Genomic Encyclopedia of Type Strains, Phase III (KMG-III): the genomes of soil and plant-associated and newly described type strains.</title>
        <authorList>
            <person name="Whitman W."/>
        </authorList>
    </citation>
    <scope>NUCLEOTIDE SEQUENCE [LARGE SCALE GENOMIC DNA]</scope>
    <source>
        <strain evidence="2 3">IMMIB AFH-6</strain>
    </source>
</reference>
<proteinExistence type="predicted"/>
<organism evidence="2 3">
    <name type="scientific">Azospirillum rugosum</name>
    <dbReference type="NCBI Taxonomy" id="416170"/>
    <lineage>
        <taxon>Bacteria</taxon>
        <taxon>Pseudomonadati</taxon>
        <taxon>Pseudomonadota</taxon>
        <taxon>Alphaproteobacteria</taxon>
        <taxon>Rhodospirillales</taxon>
        <taxon>Azospirillaceae</taxon>
        <taxon>Azospirillum</taxon>
    </lineage>
</organism>